<keyword evidence="3" id="KW-1185">Reference proteome</keyword>
<dbReference type="AlphaFoldDB" id="A3IJY1"/>
<keyword evidence="1" id="KW-0812">Transmembrane</keyword>
<keyword evidence="1" id="KW-0472">Membrane</keyword>
<sequence>MIDFFFQVVLKNSYLFLQFTLFISQYILILISDFSFFYLLFY</sequence>
<comment type="caution">
    <text evidence="2">The sequence shown here is derived from an EMBL/GenBank/DDBJ whole genome shotgun (WGS) entry which is preliminary data.</text>
</comment>
<protein>
    <submittedName>
        <fullName evidence="2">Uncharacterized protein</fullName>
    </submittedName>
</protein>
<evidence type="ECO:0000256" key="1">
    <source>
        <dbReference type="SAM" id="Phobius"/>
    </source>
</evidence>
<proteinExistence type="predicted"/>
<organism evidence="2 3">
    <name type="scientific">Crocosphaera chwakensis CCY0110</name>
    <dbReference type="NCBI Taxonomy" id="391612"/>
    <lineage>
        <taxon>Bacteria</taxon>
        <taxon>Bacillati</taxon>
        <taxon>Cyanobacteriota</taxon>
        <taxon>Cyanophyceae</taxon>
        <taxon>Oscillatoriophycideae</taxon>
        <taxon>Chroococcales</taxon>
        <taxon>Aphanothecaceae</taxon>
        <taxon>Crocosphaera</taxon>
        <taxon>Crocosphaera chwakensis</taxon>
    </lineage>
</organism>
<gene>
    <name evidence="2" type="ORF">CY0110_19997</name>
</gene>
<feature type="transmembrane region" description="Helical" evidence="1">
    <location>
        <begin position="15"/>
        <end position="41"/>
    </location>
</feature>
<evidence type="ECO:0000313" key="3">
    <source>
        <dbReference type="Proteomes" id="UP000003781"/>
    </source>
</evidence>
<keyword evidence="1" id="KW-1133">Transmembrane helix</keyword>
<evidence type="ECO:0000313" key="2">
    <source>
        <dbReference type="EMBL" id="EAZ94113.1"/>
    </source>
</evidence>
<dbReference type="Proteomes" id="UP000003781">
    <property type="component" value="Unassembled WGS sequence"/>
</dbReference>
<reference evidence="2 3" key="1">
    <citation type="submission" date="2007-03" db="EMBL/GenBank/DDBJ databases">
        <authorList>
            <person name="Stal L."/>
            <person name="Ferriera S."/>
            <person name="Johnson J."/>
            <person name="Kravitz S."/>
            <person name="Beeson K."/>
            <person name="Sutton G."/>
            <person name="Rogers Y.-H."/>
            <person name="Friedman R."/>
            <person name="Frazier M."/>
            <person name="Venter J.C."/>
        </authorList>
    </citation>
    <scope>NUCLEOTIDE SEQUENCE [LARGE SCALE GENOMIC DNA]</scope>
    <source>
        <strain evidence="2 3">CCY0110</strain>
    </source>
</reference>
<name>A3IJY1_9CHRO</name>
<accession>A3IJY1</accession>
<dbReference type="EMBL" id="AAXW01000002">
    <property type="protein sequence ID" value="EAZ94113.1"/>
    <property type="molecule type" value="Genomic_DNA"/>
</dbReference>